<feature type="domain" description="HAMP" evidence="12">
    <location>
        <begin position="228"/>
        <end position="281"/>
    </location>
</feature>
<dbReference type="PANTHER" id="PTHR32089:SF114">
    <property type="entry name" value="METHYL-ACCEPTING CHEMOTAXIS PROTEIN MCPB"/>
    <property type="match status" value="1"/>
</dbReference>
<evidence type="ECO:0000256" key="6">
    <source>
        <dbReference type="ARBA" id="ARBA00023224"/>
    </source>
</evidence>
<evidence type="ECO:0000256" key="7">
    <source>
        <dbReference type="ARBA" id="ARBA00029447"/>
    </source>
</evidence>
<evidence type="ECO:0000259" key="11">
    <source>
        <dbReference type="PROSITE" id="PS50111"/>
    </source>
</evidence>
<dbReference type="SMART" id="SM00304">
    <property type="entry name" value="HAMP"/>
    <property type="match status" value="1"/>
</dbReference>
<dbReference type="RefSeq" id="WP_073203265.1">
    <property type="nucleotide sequence ID" value="NZ_FRCZ01000010.1"/>
</dbReference>
<comment type="similarity">
    <text evidence="7">Belongs to the methyl-accepting chemotaxis (MCP) protein family.</text>
</comment>
<evidence type="ECO:0000313" key="13">
    <source>
        <dbReference type="EMBL" id="SHN36078.1"/>
    </source>
</evidence>
<dbReference type="SMART" id="SM00283">
    <property type="entry name" value="MA"/>
    <property type="match status" value="1"/>
</dbReference>
<dbReference type="PROSITE" id="PS50111">
    <property type="entry name" value="CHEMOTAXIS_TRANSDUC_2"/>
    <property type="match status" value="1"/>
</dbReference>
<dbReference type="CDD" id="cd11386">
    <property type="entry name" value="MCP_signal"/>
    <property type="match status" value="1"/>
</dbReference>
<evidence type="ECO:0000256" key="2">
    <source>
        <dbReference type="ARBA" id="ARBA00022475"/>
    </source>
</evidence>
<sequence>MKKQNKEIKHSVRKKLMVTSLLLLIVPLVLLGYSTYQQSESSLNELGETNLRNSVVFTNEMINSLNKEVEKGNISLDEAQEKVKTVILGEKNTDGTRPINDRINLGENGYAYITDEEGMLLAHPNLEGQSLWESTDSSGNLFMQEITDKAINNGGGYVYYDWPLPHDENVIAEKVVYTSYNENWGWVISASTYLMDFNSSADTILYQIAFITIFFIILGIIIVWIFSRSITKPLGIVTGRMKELAAGNLSLAPIEVKTKDELASLAKEMNNMQHSLNNMITNISKASVSLNQQSDGLNKSSNEVKIGSEQVTTTMEELASGAEVQANHVSTLSQMMENFKEIVSDTNKEGTNVGNVSMEVLEKSESGSNLMQLSANQMTKIDQIVKEAVEKVRSLDAQSQEIGRLVSVIHDIAEQTNLLALNAAIEAARAGEHGKGFAVVADEVRKLAEQVSDSVSDITGIVSRIQTESTDVSNSLEEGYSEVEQGTTQILTTQETFTEINDSVKNMVDRMKHITTNLANVSSRTEEMNESIQEIASTSQESAAGIEETSASAEETSSSMEEVAGQAKQLDQLAFEMQEIVSRFRLKK</sequence>
<dbReference type="OrthoDB" id="9810264at2"/>
<feature type="transmembrane region" description="Helical" evidence="10">
    <location>
        <begin position="204"/>
        <end position="226"/>
    </location>
</feature>
<dbReference type="GO" id="GO:0007165">
    <property type="term" value="P:signal transduction"/>
    <property type="evidence" value="ECO:0007669"/>
    <property type="project" value="UniProtKB-KW"/>
</dbReference>
<name>A0A1M7QVV8_9BACI</name>
<evidence type="ECO:0000259" key="12">
    <source>
        <dbReference type="PROSITE" id="PS50885"/>
    </source>
</evidence>
<proteinExistence type="inferred from homology"/>
<accession>A0A1M7QVV8</accession>
<dbReference type="EMBL" id="FRCZ01000010">
    <property type="protein sequence ID" value="SHN36078.1"/>
    <property type="molecule type" value="Genomic_DNA"/>
</dbReference>
<evidence type="ECO:0000256" key="1">
    <source>
        <dbReference type="ARBA" id="ARBA00004651"/>
    </source>
</evidence>
<keyword evidence="2" id="KW-1003">Cell membrane</keyword>
<dbReference type="GO" id="GO:0005886">
    <property type="term" value="C:plasma membrane"/>
    <property type="evidence" value="ECO:0007669"/>
    <property type="project" value="UniProtKB-SubCell"/>
</dbReference>
<evidence type="ECO:0000256" key="8">
    <source>
        <dbReference type="PROSITE-ProRule" id="PRU00284"/>
    </source>
</evidence>
<keyword evidence="4 10" id="KW-1133">Transmembrane helix</keyword>
<evidence type="ECO:0000256" key="3">
    <source>
        <dbReference type="ARBA" id="ARBA00022692"/>
    </source>
</evidence>
<dbReference type="Pfam" id="PF17200">
    <property type="entry name" value="sCache_2"/>
    <property type="match status" value="1"/>
</dbReference>
<evidence type="ECO:0000256" key="9">
    <source>
        <dbReference type="SAM" id="MobiDB-lite"/>
    </source>
</evidence>
<dbReference type="AlphaFoldDB" id="A0A1M7QVV8"/>
<dbReference type="Gene3D" id="3.30.450.20">
    <property type="entry name" value="PAS domain"/>
    <property type="match status" value="1"/>
</dbReference>
<feature type="domain" description="Methyl-accepting transducer" evidence="11">
    <location>
        <begin position="300"/>
        <end position="550"/>
    </location>
</feature>
<dbReference type="PROSITE" id="PS50885">
    <property type="entry name" value="HAMP"/>
    <property type="match status" value="1"/>
</dbReference>
<evidence type="ECO:0000256" key="4">
    <source>
        <dbReference type="ARBA" id="ARBA00022989"/>
    </source>
</evidence>
<dbReference type="Pfam" id="PF00672">
    <property type="entry name" value="HAMP"/>
    <property type="match status" value="1"/>
</dbReference>
<organism evidence="13 14">
    <name type="scientific">Gracilibacillus kekensis</name>
    <dbReference type="NCBI Taxonomy" id="1027249"/>
    <lineage>
        <taxon>Bacteria</taxon>
        <taxon>Bacillati</taxon>
        <taxon>Bacillota</taxon>
        <taxon>Bacilli</taxon>
        <taxon>Bacillales</taxon>
        <taxon>Bacillaceae</taxon>
        <taxon>Gracilibacillus</taxon>
    </lineage>
</organism>
<feature type="region of interest" description="Disordered" evidence="9">
    <location>
        <begin position="523"/>
        <end position="565"/>
    </location>
</feature>
<dbReference type="CDD" id="cd12912">
    <property type="entry name" value="PDC2_MCP_like"/>
    <property type="match status" value="1"/>
</dbReference>
<dbReference type="InterPro" id="IPR004089">
    <property type="entry name" value="MCPsignal_dom"/>
</dbReference>
<keyword evidence="3 10" id="KW-0812">Transmembrane</keyword>
<dbReference type="Pfam" id="PF00015">
    <property type="entry name" value="MCPsignal"/>
    <property type="match status" value="1"/>
</dbReference>
<dbReference type="PANTHER" id="PTHR32089">
    <property type="entry name" value="METHYL-ACCEPTING CHEMOTAXIS PROTEIN MCPB"/>
    <property type="match status" value="1"/>
</dbReference>
<evidence type="ECO:0000256" key="10">
    <source>
        <dbReference type="SAM" id="Phobius"/>
    </source>
</evidence>
<reference evidence="13 14" key="1">
    <citation type="submission" date="2016-11" db="EMBL/GenBank/DDBJ databases">
        <authorList>
            <person name="Jaros S."/>
            <person name="Januszkiewicz K."/>
            <person name="Wedrychowicz H."/>
        </authorList>
    </citation>
    <scope>NUCLEOTIDE SEQUENCE [LARGE SCALE GENOMIC DNA]</scope>
    <source>
        <strain evidence="13 14">CGMCC 1.10681</strain>
    </source>
</reference>
<dbReference type="SMART" id="SM01049">
    <property type="entry name" value="Cache_2"/>
    <property type="match status" value="1"/>
</dbReference>
<evidence type="ECO:0000313" key="14">
    <source>
        <dbReference type="Proteomes" id="UP000184184"/>
    </source>
</evidence>
<feature type="compositionally biased region" description="Polar residues" evidence="9">
    <location>
        <begin position="530"/>
        <end position="540"/>
    </location>
</feature>
<protein>
    <submittedName>
        <fullName evidence="13">Methyl-accepting chemotaxis sensory transducer with Cache sensor</fullName>
    </submittedName>
</protein>
<comment type="subcellular location">
    <subcellularLocation>
        <location evidence="1">Cell membrane</location>
        <topology evidence="1">Multi-pass membrane protein</topology>
    </subcellularLocation>
</comment>
<feature type="compositionally biased region" description="Low complexity" evidence="9">
    <location>
        <begin position="541"/>
        <end position="564"/>
    </location>
</feature>
<dbReference type="STRING" id="1027249.SAMN05216179_3680"/>
<dbReference type="InterPro" id="IPR003660">
    <property type="entry name" value="HAMP_dom"/>
</dbReference>
<dbReference type="SUPFAM" id="SSF58104">
    <property type="entry name" value="Methyl-accepting chemotaxis protein (MCP) signaling domain"/>
    <property type="match status" value="1"/>
</dbReference>
<dbReference type="Proteomes" id="UP000184184">
    <property type="component" value="Unassembled WGS sequence"/>
</dbReference>
<gene>
    <name evidence="13" type="ORF">SAMN05216179_3680</name>
</gene>
<dbReference type="InterPro" id="IPR033480">
    <property type="entry name" value="sCache_2"/>
</dbReference>
<keyword evidence="6 8" id="KW-0807">Transducer</keyword>
<dbReference type="CDD" id="cd06225">
    <property type="entry name" value="HAMP"/>
    <property type="match status" value="1"/>
</dbReference>
<keyword evidence="14" id="KW-1185">Reference proteome</keyword>
<keyword evidence="5 10" id="KW-0472">Membrane</keyword>
<dbReference type="Gene3D" id="1.10.287.950">
    <property type="entry name" value="Methyl-accepting chemotaxis protein"/>
    <property type="match status" value="1"/>
</dbReference>
<evidence type="ECO:0000256" key="5">
    <source>
        <dbReference type="ARBA" id="ARBA00023136"/>
    </source>
</evidence>